<evidence type="ECO:0000313" key="3">
    <source>
        <dbReference type="Proteomes" id="UP000732380"/>
    </source>
</evidence>
<keyword evidence="1" id="KW-0732">Signal</keyword>
<name>A0A9P7Q2T4_9HYPO</name>
<feature type="signal peptide" evidence="1">
    <location>
        <begin position="1"/>
        <end position="21"/>
    </location>
</feature>
<keyword evidence="3" id="KW-1185">Reference proteome</keyword>
<dbReference type="EMBL" id="SRQM01000185">
    <property type="protein sequence ID" value="KAG6116227.1"/>
    <property type="molecule type" value="Genomic_DNA"/>
</dbReference>
<comment type="caution">
    <text evidence="2">The sequence shown here is derived from an EMBL/GenBank/DDBJ whole genome shotgun (WGS) entry which is preliminary data.</text>
</comment>
<reference evidence="2 3" key="1">
    <citation type="journal article" date="2020" name="bioRxiv">
        <title>Whole genome comparisons of ergot fungi reveals the divergence and evolution of species within the genus Claviceps are the result of varying mechanisms driving genome evolution and host range expansion.</title>
        <authorList>
            <person name="Wyka S.A."/>
            <person name="Mondo S.J."/>
            <person name="Liu M."/>
            <person name="Dettman J."/>
            <person name="Nalam V."/>
            <person name="Broders K.D."/>
        </authorList>
    </citation>
    <scope>NUCLEOTIDE SEQUENCE [LARGE SCALE GENOMIC DNA]</scope>
    <source>
        <strain evidence="2 3">LM576</strain>
    </source>
</reference>
<proteinExistence type="predicted"/>
<accession>A0A9P7Q2T4</accession>
<dbReference type="AlphaFoldDB" id="A0A9P7Q2T4"/>
<protein>
    <submittedName>
        <fullName evidence="2">Uncharacterized protein</fullName>
    </submittedName>
</protein>
<evidence type="ECO:0000256" key="1">
    <source>
        <dbReference type="SAM" id="SignalP"/>
    </source>
</evidence>
<organism evidence="2 3">
    <name type="scientific">Claviceps humidiphila</name>
    <dbReference type="NCBI Taxonomy" id="1294629"/>
    <lineage>
        <taxon>Eukaryota</taxon>
        <taxon>Fungi</taxon>
        <taxon>Dikarya</taxon>
        <taxon>Ascomycota</taxon>
        <taxon>Pezizomycotina</taxon>
        <taxon>Sordariomycetes</taxon>
        <taxon>Hypocreomycetidae</taxon>
        <taxon>Hypocreales</taxon>
        <taxon>Clavicipitaceae</taxon>
        <taxon>Claviceps</taxon>
    </lineage>
</organism>
<feature type="chain" id="PRO_5040192936" evidence="1">
    <location>
        <begin position="22"/>
        <end position="86"/>
    </location>
</feature>
<evidence type="ECO:0000313" key="2">
    <source>
        <dbReference type="EMBL" id="KAG6116227.1"/>
    </source>
</evidence>
<dbReference type="Proteomes" id="UP000732380">
    <property type="component" value="Unassembled WGS sequence"/>
</dbReference>
<sequence length="86" mass="9547">MLKNTSVFIAALAAFGTVVQGLPPRVCKPGLNYCGPAVSRMGYYFLNHYIGDRELYRCLPDQDVKFVKYCPNKCLDGGVGTSDYCR</sequence>
<gene>
    <name evidence="2" type="ORF">E4U13_002033</name>
</gene>